<sequence length="67" mass="7338">MPGFFLGIDPLSTGEYGKGGGRKQSYVNSGMNLLCRPRVYLWLLVKASIPCLISTACPSDICYFCDL</sequence>
<evidence type="ECO:0000313" key="2">
    <source>
        <dbReference type="Proteomes" id="UP000248865"/>
    </source>
</evidence>
<dbReference type="EMBL" id="QFSS01000161">
    <property type="protein sequence ID" value="PZZ64737.1"/>
    <property type="molecule type" value="Genomic_DNA"/>
</dbReference>
<evidence type="ECO:0000313" key="1">
    <source>
        <dbReference type="EMBL" id="PZZ64737.1"/>
    </source>
</evidence>
<organism evidence="1 2">
    <name type="scientific">Escherichia coli</name>
    <dbReference type="NCBI Taxonomy" id="562"/>
    <lineage>
        <taxon>Bacteria</taxon>
        <taxon>Pseudomonadati</taxon>
        <taxon>Pseudomonadota</taxon>
        <taxon>Gammaproteobacteria</taxon>
        <taxon>Enterobacterales</taxon>
        <taxon>Enterobacteriaceae</taxon>
        <taxon>Escherichia</taxon>
    </lineage>
</organism>
<dbReference type="Proteomes" id="UP000248865">
    <property type="component" value="Unassembled WGS sequence"/>
</dbReference>
<accession>A0A152BT83</accession>
<dbReference type="AlphaFoldDB" id="A0A152BT83"/>
<gene>
    <name evidence="1" type="ORF">DIV22_19055</name>
</gene>
<comment type="caution">
    <text evidence="1">The sequence shown here is derived from an EMBL/GenBank/DDBJ whole genome shotgun (WGS) entry which is preliminary data.</text>
</comment>
<reference evidence="1 2" key="1">
    <citation type="submission" date="2018-05" db="EMBL/GenBank/DDBJ databases">
        <title>Genomic sequencing of EHEC O26 New European Clone.</title>
        <authorList>
            <person name="Karnisova L."/>
            <person name="Nunvar J."/>
            <person name="Marejkova M."/>
            <person name="Mellmann A."/>
            <person name="Drevinek P."/>
            <person name="Blahova K."/>
            <person name="Bielaszewska M."/>
        </authorList>
    </citation>
    <scope>NUCLEOTIDE SEQUENCE [LARGE SCALE GENOMIC DNA]</scope>
    <source>
        <strain evidence="1 2">14-391</strain>
    </source>
</reference>
<proteinExistence type="predicted"/>
<protein>
    <submittedName>
        <fullName evidence="1">Uncharacterized protein</fullName>
    </submittedName>
</protein>
<name>A0A152BT83_ECOLX</name>